<dbReference type="InterPro" id="IPR003790">
    <property type="entry name" value="GHL10"/>
</dbReference>
<dbReference type="PANTHER" id="PTHR43405:SF1">
    <property type="entry name" value="GLYCOSYL HYDROLASE DIGH"/>
    <property type="match status" value="1"/>
</dbReference>
<accession>A0A6N3H4V3</accession>
<dbReference type="Pfam" id="PF02638">
    <property type="entry name" value="GHL10"/>
    <property type="match status" value="1"/>
</dbReference>
<dbReference type="InterPro" id="IPR052177">
    <property type="entry name" value="Divisome_Glycosyl_Hydrolase"/>
</dbReference>
<dbReference type="Gene3D" id="2.60.40.10">
    <property type="entry name" value="Immunoglobulins"/>
    <property type="match status" value="1"/>
</dbReference>
<dbReference type="InterPro" id="IPR013783">
    <property type="entry name" value="Ig-like_fold"/>
</dbReference>
<feature type="domain" description="Glycosyl hydrolase-like 10" evidence="2">
    <location>
        <begin position="58"/>
        <end position="370"/>
    </location>
</feature>
<dbReference type="Gene3D" id="3.20.20.80">
    <property type="entry name" value="Glycosidases"/>
    <property type="match status" value="1"/>
</dbReference>
<name>A0A6N3H4V3_9BACT</name>
<dbReference type="CDD" id="cd00551">
    <property type="entry name" value="AmyAc_family"/>
    <property type="match status" value="1"/>
</dbReference>
<dbReference type="SUPFAM" id="SSF51445">
    <property type="entry name" value="(Trans)glycosidases"/>
    <property type="match status" value="1"/>
</dbReference>
<sequence length="529" mass="62049">MSACTKYIRQQTKESQITDFMMAKHLRLLLILLLGAVTSCKTTQQIPQQPTGKEAKREFRGAWIQTAFQGEYKDMTPAQMRKDFIRKLNYLQKCGINAIIFQVRPEADAFYKSDIEPWSRFYTGRQGLAPAGDFDVTAFLIEECHKRNMEFHAWLNPYRASTAGNTRFADSHIYNKHPEWFVTYNKQILFDPGLPESRQFICRVVRDIVSRYDIDAIHMDDYFYPYPVAGMPFPDDKSFQKYGLNKGYKVSQRAEWRRENVNKLIREIKRTILLSKPWVRFGISPFGIYRNKKSTPDGSGSNTNGLQNYDDLYADVARWVKEGWIDYNIPQIYWEIGHPAADYITLIQWWNKNATREGTHLYIGQNVARTMKADQLTRKMLYERSLSKVKGNCFWPANEILWNNKGVADSLKQNYHRYPALIPAYTHLHNRAPQEVKKLKAEWTAQGYMLHWQAEQSKTNPELASYFVIYRFENKESVNLDDPSKIVAVTRETNYLLPYDDGKRKYRYVVTAVDRFHNENQGKSKKVKL</sequence>
<protein>
    <recommendedName>
        <fullName evidence="2">Glycosyl hydrolase-like 10 domain-containing protein</fullName>
    </recommendedName>
</protein>
<dbReference type="AlphaFoldDB" id="A0A6N3H4V3"/>
<gene>
    <name evidence="3" type="ORF">PMLFYP103_03444</name>
</gene>
<dbReference type="InterPro" id="IPR017853">
    <property type="entry name" value="GH"/>
</dbReference>
<keyword evidence="1" id="KW-0732">Signal</keyword>
<reference evidence="3" key="1">
    <citation type="submission" date="2019-11" db="EMBL/GenBank/DDBJ databases">
        <authorList>
            <person name="Feng L."/>
        </authorList>
    </citation>
    <scope>NUCLEOTIDE SEQUENCE</scope>
    <source>
        <strain evidence="3">PmerdaeLFYP103</strain>
    </source>
</reference>
<dbReference type="EMBL" id="CACRUV010000050">
    <property type="protein sequence ID" value="VYU72127.1"/>
    <property type="molecule type" value="Genomic_DNA"/>
</dbReference>
<dbReference type="PANTHER" id="PTHR43405">
    <property type="entry name" value="GLYCOSYL HYDROLASE DIGH"/>
    <property type="match status" value="1"/>
</dbReference>
<evidence type="ECO:0000256" key="1">
    <source>
        <dbReference type="ARBA" id="ARBA00022729"/>
    </source>
</evidence>
<proteinExistence type="predicted"/>
<evidence type="ECO:0000259" key="2">
    <source>
        <dbReference type="Pfam" id="PF02638"/>
    </source>
</evidence>
<organism evidence="3">
    <name type="scientific">Parabacteroides merdae</name>
    <dbReference type="NCBI Taxonomy" id="46503"/>
    <lineage>
        <taxon>Bacteria</taxon>
        <taxon>Pseudomonadati</taxon>
        <taxon>Bacteroidota</taxon>
        <taxon>Bacteroidia</taxon>
        <taxon>Bacteroidales</taxon>
        <taxon>Tannerellaceae</taxon>
        <taxon>Parabacteroides</taxon>
    </lineage>
</organism>
<evidence type="ECO:0000313" key="3">
    <source>
        <dbReference type="EMBL" id="VYU72127.1"/>
    </source>
</evidence>